<dbReference type="NCBIfam" id="TIGR00275">
    <property type="entry name" value="aminoacetone oxidase family FAD-binding enzyme"/>
    <property type="match status" value="1"/>
</dbReference>
<keyword evidence="3" id="KW-0274">FAD</keyword>
<dbReference type="PRINTS" id="PR00411">
    <property type="entry name" value="PNDRDTASEI"/>
</dbReference>
<dbReference type="SUPFAM" id="SSF51905">
    <property type="entry name" value="FAD/NAD(P)-binding domain"/>
    <property type="match status" value="1"/>
</dbReference>
<feature type="domain" description="RsdA/BaiN/AoA(So)-like Rossmann fold-like" evidence="4">
    <location>
        <begin position="3"/>
        <end position="406"/>
    </location>
</feature>
<dbReference type="InterPro" id="IPR023166">
    <property type="entry name" value="BaiN-like_dom_sf"/>
</dbReference>
<dbReference type="PANTHER" id="PTHR42887:SF2">
    <property type="entry name" value="OS12G0638800 PROTEIN"/>
    <property type="match status" value="1"/>
</dbReference>
<dbReference type="RefSeq" id="WP_281844602.1">
    <property type="nucleotide sequence ID" value="NZ_BSCH01000004.1"/>
</dbReference>
<evidence type="ECO:0000259" key="5">
    <source>
        <dbReference type="Pfam" id="PF22780"/>
    </source>
</evidence>
<dbReference type="InterPro" id="IPR057661">
    <property type="entry name" value="RsdA/BaiN/AoA(So)_Rossmann"/>
</dbReference>
<dbReference type="EMBL" id="BSCH01000004">
    <property type="protein sequence ID" value="GLG89482.1"/>
    <property type="molecule type" value="Genomic_DNA"/>
</dbReference>
<evidence type="ECO:0000313" key="7">
    <source>
        <dbReference type="Proteomes" id="UP001145094"/>
    </source>
</evidence>
<gene>
    <name evidence="6" type="ORF">Selli2_09090</name>
</gene>
<dbReference type="Gene3D" id="2.40.30.10">
    <property type="entry name" value="Translation factors"/>
    <property type="match status" value="1"/>
</dbReference>
<dbReference type="PRINTS" id="PR00368">
    <property type="entry name" value="FADPNR"/>
</dbReference>
<dbReference type="PANTHER" id="PTHR42887">
    <property type="entry name" value="OS12G0638800 PROTEIN"/>
    <property type="match status" value="1"/>
</dbReference>
<sequence>MGKVLVVGGGAAGMIAAIFSARNGQEVHLFEKNEKLGKKIYITGKGRCNLTNACDMEELLDAVVTNKKFLFSSFYGFTNEETMEFFEELGLQMKTERGNRVFPMSDHSSDVIRVLQEELKRLNVKLHLNTKVTWVGEKDGAFSWLKLEDGTTVSGDACIIATGGNSYQTTGSTGDGYRFARDLGHTVTEIRPALVPVETKEAYVRELQGLSLRNVEVSIFDGKKELYREFGEMLFTHYGVSGPLILTASSFIGKKLEQKPLRLLIDLKPALSEEQLDARVLRDFEENKNRQFKNAIGKLFPSKLIPVMIELSGIDPDKKVNEISREERRRFVSIIKGVEITLTKLRGYNEAIITQGGVSVKEINPATMESKKVKGVYFAGEVLDLDAVTGGFNLQIAWSTGNAAGSCVADI</sequence>
<dbReference type="AlphaFoldDB" id="A0A9W6FGW6"/>
<dbReference type="Pfam" id="PF22780">
    <property type="entry name" value="HI0933_like_1st"/>
    <property type="match status" value="1"/>
</dbReference>
<reference evidence="6" key="2">
    <citation type="submission" date="2022-11" db="EMBL/GenBank/DDBJ databases">
        <title>Draft genome sequence of Sellimonas catena strain 18CBH55.</title>
        <authorList>
            <person name="Hisatomi A."/>
            <person name="Ohkuma M."/>
            <person name="Sakamoto M."/>
        </authorList>
    </citation>
    <scope>NUCLEOTIDE SEQUENCE</scope>
    <source>
        <strain evidence="6">18CBH55</strain>
    </source>
</reference>
<keyword evidence="2" id="KW-0285">Flavoprotein</keyword>
<comment type="cofactor">
    <cofactor evidence="1">
        <name>FAD</name>
        <dbReference type="ChEBI" id="CHEBI:57692"/>
    </cofactor>
</comment>
<accession>A0A9W6FGW6</accession>
<evidence type="ECO:0000259" key="4">
    <source>
        <dbReference type="Pfam" id="PF03486"/>
    </source>
</evidence>
<dbReference type="Gene3D" id="1.10.8.260">
    <property type="entry name" value="HI0933 insert domain-like"/>
    <property type="match status" value="1"/>
</dbReference>
<dbReference type="Pfam" id="PF03486">
    <property type="entry name" value="HI0933_like"/>
    <property type="match status" value="1"/>
</dbReference>
<evidence type="ECO:0000256" key="1">
    <source>
        <dbReference type="ARBA" id="ARBA00001974"/>
    </source>
</evidence>
<dbReference type="Proteomes" id="UP001145094">
    <property type="component" value="Unassembled WGS sequence"/>
</dbReference>
<dbReference type="InterPro" id="IPR036188">
    <property type="entry name" value="FAD/NAD-bd_sf"/>
</dbReference>
<dbReference type="SUPFAM" id="SSF160996">
    <property type="entry name" value="HI0933 insert domain-like"/>
    <property type="match status" value="1"/>
</dbReference>
<name>A0A9W6FGW6_9FIRM</name>
<reference evidence="6" key="1">
    <citation type="submission" date="2022-11" db="EMBL/GenBank/DDBJ databases">
        <title>Draft genome sequence of Sellimonas catena strain 18CBH55.</title>
        <authorList>
            <person name="Atsushi H."/>
            <person name="Moriya O."/>
            <person name="Mitsuo S."/>
        </authorList>
    </citation>
    <scope>NUCLEOTIDE SEQUENCE</scope>
    <source>
        <strain evidence="6">18CBH55</strain>
    </source>
</reference>
<protein>
    <submittedName>
        <fullName evidence="6">FAD-dependent oxidoreductase</fullName>
    </submittedName>
</protein>
<evidence type="ECO:0000256" key="2">
    <source>
        <dbReference type="ARBA" id="ARBA00022630"/>
    </source>
</evidence>
<dbReference type="Gene3D" id="3.50.50.60">
    <property type="entry name" value="FAD/NAD(P)-binding domain"/>
    <property type="match status" value="1"/>
</dbReference>
<reference evidence="6" key="3">
    <citation type="journal article" date="2023" name="Int. J. Syst. Evol. Microbiol.">
        <title>Sellimonas catena sp. nov., isolated from human faeces.</title>
        <authorList>
            <person name="Hisatomi A."/>
            <person name="Ohkuma M."/>
            <person name="Sakamoto M."/>
        </authorList>
    </citation>
    <scope>NUCLEOTIDE SEQUENCE</scope>
    <source>
        <strain evidence="6">18CBH55</strain>
    </source>
</reference>
<dbReference type="InterPro" id="IPR055178">
    <property type="entry name" value="RsdA/BaiN/AoA(So)-like_dom"/>
</dbReference>
<organism evidence="6 7">
    <name type="scientific">Sellimonas catena</name>
    <dbReference type="NCBI Taxonomy" id="2994035"/>
    <lineage>
        <taxon>Bacteria</taxon>
        <taxon>Bacillati</taxon>
        <taxon>Bacillota</taxon>
        <taxon>Clostridia</taxon>
        <taxon>Lachnospirales</taxon>
        <taxon>Lachnospiraceae</taxon>
        <taxon>Sellimonas</taxon>
    </lineage>
</organism>
<proteinExistence type="predicted"/>
<comment type="caution">
    <text evidence="6">The sequence shown here is derived from an EMBL/GenBank/DDBJ whole genome shotgun (WGS) entry which is preliminary data.</text>
</comment>
<evidence type="ECO:0000256" key="3">
    <source>
        <dbReference type="ARBA" id="ARBA00022827"/>
    </source>
</evidence>
<dbReference type="InterPro" id="IPR004792">
    <property type="entry name" value="BaiN-like"/>
</dbReference>
<feature type="domain" description="RsdA/BaiN/AoA(So)-like insert" evidence="5">
    <location>
        <begin position="191"/>
        <end position="353"/>
    </location>
</feature>
<evidence type="ECO:0000313" key="6">
    <source>
        <dbReference type="EMBL" id="GLG89482.1"/>
    </source>
</evidence>